<reference evidence="2 3" key="1">
    <citation type="journal article" date="2021" name="Arch. Microbiol.">
        <title>Myceligenerans indicum sp. nov., an actinobacterium isolated from mangrove sediment of Sundarbans, India.</title>
        <authorList>
            <person name="Asha K."/>
            <person name="Bhadury P."/>
        </authorList>
    </citation>
    <scope>NUCLEOTIDE SEQUENCE [LARGE SCALE GENOMIC DNA]</scope>
    <source>
        <strain evidence="2 3">I2</strain>
    </source>
</reference>
<proteinExistence type="predicted"/>
<dbReference type="Proteomes" id="UP000675409">
    <property type="component" value="Unassembled WGS sequence"/>
</dbReference>
<evidence type="ECO:0000313" key="3">
    <source>
        <dbReference type="Proteomes" id="UP000675409"/>
    </source>
</evidence>
<protein>
    <submittedName>
        <fullName evidence="2">PfaD family polyunsaturated fatty acid/polyketide biosynthesis protein</fullName>
    </submittedName>
</protein>
<dbReference type="InterPro" id="IPR014179">
    <property type="entry name" value="PfaD-like_TIM-barrel"/>
</dbReference>
<dbReference type="InterPro" id="IPR013785">
    <property type="entry name" value="Aldolase_TIM"/>
</dbReference>
<organism evidence="2 3">
    <name type="scientific">Myceligenerans indicum</name>
    <dbReference type="NCBI Taxonomy" id="2593663"/>
    <lineage>
        <taxon>Bacteria</taxon>
        <taxon>Bacillati</taxon>
        <taxon>Actinomycetota</taxon>
        <taxon>Actinomycetes</taxon>
        <taxon>Micrococcales</taxon>
        <taxon>Promicromonosporaceae</taxon>
        <taxon>Myceligenerans</taxon>
    </lineage>
</organism>
<keyword evidence="3" id="KW-1185">Reference proteome</keyword>
<sequence length="532" mass="56137">MNGTRALGWQGASTPLRGAGEWARAVHDVDRPVYVVRTADGPAVAGDGTVSADPRFPLLAAAGPVDPAGLGSAAFRDDHGLRATYMAGAMAGGIASAELVISLARAGYLASYGAAGQLPDQIERSVEQIQAAVAGATFAVNLIHSPSEAALEEQLVEVLLRRQVHLVEASAFLELTAPLVRYRLTGAREDGWGGVHLPNRVIAKVSRPEIAELFLGPPPPRLVEELLGRGAITPAEAELAPRVRMADDLTAEADSGGHTDRRPLHPLLSTLIGIRDRLTGPGDRPRVGAAGGLGTPSAVAAAYAAGADYVVTGSVNQSCRESGTSDRARELLAGAGLTDFAMAPAADMFELGVELQVLRKGTMFPMRAGRLGAIYQGNDGLEDLPAKDREWLEKSVLRAPVEEVWSRCEEYFTRRDPEQLARAQGSPKRRMALVFRWYLGLSSRWAVTGQEDRVADYQIWSGPALGAFNAWVADTPLAQASHRSAPVVADLLMRGAAVATRQAALRAQGAAPVPVDPGVLLAARPDPVGAAR</sequence>
<name>A0ABS1LMM6_9MICO</name>
<gene>
    <name evidence="2" type="ORF">HGK34_14430</name>
</gene>
<dbReference type="InterPro" id="IPR049489">
    <property type="entry name" value="FabD-like_helical_ins"/>
</dbReference>
<feature type="domain" description="[Acyl-carrier-protein] S-malonyltransferase-like inserted helical" evidence="1">
    <location>
        <begin position="379"/>
        <end position="457"/>
    </location>
</feature>
<evidence type="ECO:0000259" key="1">
    <source>
        <dbReference type="Pfam" id="PF21607"/>
    </source>
</evidence>
<dbReference type="Pfam" id="PF03060">
    <property type="entry name" value="NMO"/>
    <property type="match status" value="1"/>
</dbReference>
<dbReference type="SUPFAM" id="SSF51395">
    <property type="entry name" value="FMN-linked oxidoreductases"/>
    <property type="match status" value="1"/>
</dbReference>
<dbReference type="EMBL" id="JABBYC010000028">
    <property type="protein sequence ID" value="MBL0887461.1"/>
    <property type="molecule type" value="Genomic_DNA"/>
</dbReference>
<evidence type="ECO:0000313" key="2">
    <source>
        <dbReference type="EMBL" id="MBL0887461.1"/>
    </source>
</evidence>
<dbReference type="PANTHER" id="PTHR32332:SF20">
    <property type="entry name" value="2-NITROPROPANE DIOXYGENASE-LIKE PROTEIN"/>
    <property type="match status" value="1"/>
</dbReference>
<dbReference type="Gene3D" id="3.20.20.70">
    <property type="entry name" value="Aldolase class I"/>
    <property type="match status" value="1"/>
</dbReference>
<dbReference type="NCBIfam" id="TIGR02814">
    <property type="entry name" value="pfaD_fam"/>
    <property type="match status" value="1"/>
</dbReference>
<comment type="caution">
    <text evidence="2">The sequence shown here is derived from an EMBL/GenBank/DDBJ whole genome shotgun (WGS) entry which is preliminary data.</text>
</comment>
<accession>A0ABS1LMM6</accession>
<dbReference type="PANTHER" id="PTHR32332">
    <property type="entry name" value="2-NITROPROPANE DIOXYGENASE"/>
    <property type="match status" value="1"/>
</dbReference>
<dbReference type="Pfam" id="PF21607">
    <property type="entry name" value="FabD_helical_ins"/>
    <property type="match status" value="1"/>
</dbReference>
<dbReference type="RefSeq" id="WP_201848571.1">
    <property type="nucleotide sequence ID" value="NZ_JABBYC010000028.1"/>
</dbReference>